<organism evidence="1 2">
    <name type="scientific">Salipiger pallidus</name>
    <dbReference type="NCBI Taxonomy" id="1775170"/>
    <lineage>
        <taxon>Bacteria</taxon>
        <taxon>Pseudomonadati</taxon>
        <taxon>Pseudomonadota</taxon>
        <taxon>Alphaproteobacteria</taxon>
        <taxon>Rhodobacterales</taxon>
        <taxon>Roseobacteraceae</taxon>
        <taxon>Salipiger</taxon>
    </lineage>
</organism>
<comment type="caution">
    <text evidence="1">The sequence shown here is derived from an EMBL/GenBank/DDBJ whole genome shotgun (WGS) entry which is preliminary data.</text>
</comment>
<reference evidence="1" key="2">
    <citation type="submission" date="2020-09" db="EMBL/GenBank/DDBJ databases">
        <authorList>
            <person name="Sun Q."/>
            <person name="Zhou Y."/>
        </authorList>
    </citation>
    <scope>NUCLEOTIDE SEQUENCE</scope>
    <source>
        <strain evidence="1">CGMCC 1.15762</strain>
    </source>
</reference>
<dbReference type="AlphaFoldDB" id="A0A8J2ZIM0"/>
<evidence type="ECO:0000313" key="2">
    <source>
        <dbReference type="Proteomes" id="UP000617145"/>
    </source>
</evidence>
<dbReference type="RefSeq" id="WP_188789441.1">
    <property type="nucleotide sequence ID" value="NZ_BMJV01000002.1"/>
</dbReference>
<dbReference type="Proteomes" id="UP000617145">
    <property type="component" value="Unassembled WGS sequence"/>
</dbReference>
<proteinExistence type="predicted"/>
<keyword evidence="2" id="KW-1185">Reference proteome</keyword>
<reference evidence="1" key="1">
    <citation type="journal article" date="2014" name="Int. J. Syst. Evol. Microbiol.">
        <title>Complete genome sequence of Corynebacterium casei LMG S-19264T (=DSM 44701T), isolated from a smear-ripened cheese.</title>
        <authorList>
            <consortium name="US DOE Joint Genome Institute (JGI-PGF)"/>
            <person name="Walter F."/>
            <person name="Albersmeier A."/>
            <person name="Kalinowski J."/>
            <person name="Ruckert C."/>
        </authorList>
    </citation>
    <scope>NUCLEOTIDE SEQUENCE</scope>
    <source>
        <strain evidence="1">CGMCC 1.15762</strain>
    </source>
</reference>
<gene>
    <name evidence="1" type="ORF">GCM10011415_13290</name>
</gene>
<protein>
    <submittedName>
        <fullName evidence="1">Uncharacterized protein</fullName>
    </submittedName>
</protein>
<evidence type="ECO:0000313" key="1">
    <source>
        <dbReference type="EMBL" id="GGG67577.1"/>
    </source>
</evidence>
<dbReference type="EMBL" id="BMJV01000002">
    <property type="protein sequence ID" value="GGG67577.1"/>
    <property type="molecule type" value="Genomic_DNA"/>
</dbReference>
<name>A0A8J2ZIM0_9RHOB</name>
<accession>A0A8J2ZIM0</accession>
<sequence>MLTDKLAYFFDAHDLGHVFVDWPEEIGLVLCLDGAGLCEILLHHDTERSGVLRKAAAVLDCPDRHFAVVPSTEGYPTRRVLFTDEQKLLALIEDEDDLAELAQDYLINHRFEAERKAAPKPSPLPLPKVPSLSETFRWTPRLHLSEVRSKTRRPEPAPDLPEGFATMVSDDDCALTEAVLSVEHGSVRLVFGGAPVGINTPTRRAAKVGFRDDYSCFVVPRETVGKWRPGEPLVLDMPEGQFPAALRQRYAKGARVADVTVTGQGVFVTPGALVPPEQEPEAAPAPVRRARLFRPLYAMLLCMVCVGLAAGSVLRDGGHPVLTQWLAPQTVADTQLASR</sequence>